<dbReference type="RefSeq" id="WP_278467888.1">
    <property type="nucleotide sequence ID" value="NZ_JAGZMU010000005.1"/>
</dbReference>
<evidence type="ECO:0008006" key="4">
    <source>
        <dbReference type="Google" id="ProtNLM"/>
    </source>
</evidence>
<evidence type="ECO:0000313" key="2">
    <source>
        <dbReference type="EMBL" id="MBS4893726.1"/>
    </source>
</evidence>
<dbReference type="EMBL" id="JAGZMU010000005">
    <property type="protein sequence ID" value="MBS4893726.1"/>
    <property type="molecule type" value="Genomic_DNA"/>
</dbReference>
<evidence type="ECO:0000256" key="1">
    <source>
        <dbReference type="SAM" id="MobiDB-lite"/>
    </source>
</evidence>
<feature type="compositionally biased region" description="Polar residues" evidence="1">
    <location>
        <begin position="324"/>
        <end position="343"/>
    </location>
</feature>
<comment type="caution">
    <text evidence="2">The sequence shown here is derived from an EMBL/GenBank/DDBJ whole genome shotgun (WGS) entry which is preliminary data.</text>
</comment>
<sequence length="350" mass="40143">MARKINLPETKGEFKLIGVVNGVEKQNYFTEINTKRSGKKMNILKFAVKSSKDNNVQVELKGIEKNEVCFYKRPIEGEKKGTVQKVKWVERNTWKEDGYRLIGINVGVTKTIDAEGNSKNDNKTLTEFDACKYIKEHLEDDRSVFIKGNISYSSFKNDNGDVKRSVSLEPNQISLCSKPVVFEEESFEEENSFKQTIIFTGIELDESDKEDKKAIVEAKIVAYNSIENATFVLRNQRLYKTFKKKLKPYTSITVWGKLLNKVIKEEVVVEDEWGEVNSFDKPKSTFKREMEITGADPNSIDTDTYSEEKMDEALRALKEFGEETSVNSNISSDDDWGTSNNSQNDEDDEW</sequence>
<reference evidence="2" key="1">
    <citation type="submission" date="2021-02" db="EMBL/GenBank/DDBJ databases">
        <title>Infant gut strain persistence is associated with maternal origin, phylogeny, and functional potential including surface adhesion and iron acquisition.</title>
        <authorList>
            <person name="Lou Y.C."/>
        </authorList>
    </citation>
    <scope>NUCLEOTIDE SEQUENCE</scope>
    <source>
        <strain evidence="2">L3_108_031G1_dasL3_108_031G1_concoct_20</strain>
    </source>
</reference>
<dbReference type="AlphaFoldDB" id="A0A943A6T8"/>
<proteinExistence type="predicted"/>
<organism evidence="2 3">
    <name type="scientific">Veillonella parvula</name>
    <name type="common">Staphylococcus parvulus</name>
    <dbReference type="NCBI Taxonomy" id="29466"/>
    <lineage>
        <taxon>Bacteria</taxon>
        <taxon>Bacillati</taxon>
        <taxon>Bacillota</taxon>
        <taxon>Negativicutes</taxon>
        <taxon>Veillonellales</taxon>
        <taxon>Veillonellaceae</taxon>
        <taxon>Veillonella</taxon>
    </lineage>
</organism>
<gene>
    <name evidence="2" type="ORF">KHZ90_08125</name>
</gene>
<evidence type="ECO:0000313" key="3">
    <source>
        <dbReference type="Proteomes" id="UP000778864"/>
    </source>
</evidence>
<accession>A0A943A6T8</accession>
<name>A0A943A6T8_VEIPA</name>
<dbReference type="Proteomes" id="UP000778864">
    <property type="component" value="Unassembled WGS sequence"/>
</dbReference>
<feature type="region of interest" description="Disordered" evidence="1">
    <location>
        <begin position="317"/>
        <end position="350"/>
    </location>
</feature>
<protein>
    <recommendedName>
        <fullName evidence="4">Single-stranded DNA-binding protein</fullName>
    </recommendedName>
</protein>